<dbReference type="EMBL" id="ASGY01000206">
    <property type="protein sequence ID" value="KGE64977.1"/>
    <property type="molecule type" value="Genomic_DNA"/>
</dbReference>
<evidence type="ECO:0000256" key="3">
    <source>
        <dbReference type="ARBA" id="ARBA00022729"/>
    </source>
</evidence>
<comment type="similarity">
    <text evidence="2">Belongs to the NlpA lipoprotein family.</text>
</comment>
<dbReference type="Proteomes" id="UP000030060">
    <property type="component" value="Unassembled WGS sequence"/>
</dbReference>
<dbReference type="AlphaFoldDB" id="A0A0A1YWZ7"/>
<dbReference type="InterPro" id="IPR004872">
    <property type="entry name" value="Lipoprotein_NlpA"/>
</dbReference>
<dbReference type="GO" id="GO:0016020">
    <property type="term" value="C:membrane"/>
    <property type="evidence" value="ECO:0007669"/>
    <property type="project" value="UniProtKB-SubCell"/>
</dbReference>
<evidence type="ECO:0000256" key="2">
    <source>
        <dbReference type="ARBA" id="ARBA00008973"/>
    </source>
</evidence>
<feature type="chain" id="PRO_5001996684" evidence="7">
    <location>
        <begin position="22"/>
        <end position="260"/>
    </location>
</feature>
<dbReference type="OrthoDB" id="9812878at2"/>
<sequence length="260" mass="28163">MKKVLLFTALAAALTASFAQANEKLVVAATPIPHAEILELIKPTLAKEGVDLQIKVFTDYVQPNTQVAEKRLDANYFQTLPYLENFNKGKGTNLVTVVGVHVEPIGGYSKKIKNISELKDGATVAIPNEGSNSGRALLLLQKNGLITLKDPTNALSTPKDIASNPKNLKFKELESALLPRVLDQVDLDVINTNYALEAGLNPAKDALIIEDAKSPYVNFLVARPDNKDSDAIQKLSKALTSPEVKAFIEKKYNGAVVPAF</sequence>
<evidence type="ECO:0000256" key="6">
    <source>
        <dbReference type="ARBA" id="ARBA00023288"/>
    </source>
</evidence>
<keyword evidence="5" id="KW-0564">Palmitate</keyword>
<dbReference type="Gene3D" id="3.40.190.10">
    <property type="entry name" value="Periplasmic binding protein-like II"/>
    <property type="match status" value="2"/>
</dbReference>
<proteinExistence type="inferred from homology"/>
<comment type="caution">
    <text evidence="8">The sequence shown here is derived from an EMBL/GenBank/DDBJ whole genome shotgun (WGS) entry which is preliminary data.</text>
</comment>
<evidence type="ECO:0000256" key="7">
    <source>
        <dbReference type="SAM" id="SignalP"/>
    </source>
</evidence>
<evidence type="ECO:0000313" key="9">
    <source>
        <dbReference type="Proteomes" id="UP000030060"/>
    </source>
</evidence>
<dbReference type="Pfam" id="PF03180">
    <property type="entry name" value="Lipoprotein_9"/>
    <property type="match status" value="1"/>
</dbReference>
<evidence type="ECO:0000256" key="1">
    <source>
        <dbReference type="ARBA" id="ARBA00004635"/>
    </source>
</evidence>
<feature type="signal peptide" evidence="7">
    <location>
        <begin position="1"/>
        <end position="21"/>
    </location>
</feature>
<reference evidence="8 9" key="1">
    <citation type="journal article" date="2013" name="Genome Announc.">
        <title>Draft Genome Sequence of Pseudomonas fluorescens LMG 5329, a White Line-Inducing Principle-Producing Bioindicator for the Mushroom Pathogen Pseudomonas tolaasii.</title>
        <authorList>
            <person name="Ghequire M.G."/>
            <person name="Rokni-Zadeh H."/>
            <person name="Zarrineh P."/>
            <person name="De Mot R."/>
        </authorList>
    </citation>
    <scope>NUCLEOTIDE SEQUENCE [LARGE SCALE GENOMIC DNA]</scope>
    <source>
        <strain evidence="8 9">LMG 5329</strain>
    </source>
</reference>
<dbReference type="CDD" id="cd13597">
    <property type="entry name" value="PBP2_lipoprotein_Tp32"/>
    <property type="match status" value="1"/>
</dbReference>
<keyword evidence="6" id="KW-0449">Lipoprotein</keyword>
<name>A0A0A1YWZ7_PSEFL</name>
<dbReference type="SUPFAM" id="SSF53850">
    <property type="entry name" value="Periplasmic binding protein-like II"/>
    <property type="match status" value="1"/>
</dbReference>
<gene>
    <name evidence="8" type="ORF">K814_0126515</name>
</gene>
<organism evidence="8 9">
    <name type="scientific">Pseudomonas fluorescens LMG 5329</name>
    <dbReference type="NCBI Taxonomy" id="1324332"/>
    <lineage>
        <taxon>Bacteria</taxon>
        <taxon>Pseudomonadati</taxon>
        <taxon>Pseudomonadota</taxon>
        <taxon>Gammaproteobacteria</taxon>
        <taxon>Pseudomonadales</taxon>
        <taxon>Pseudomonadaceae</taxon>
        <taxon>Pseudomonas</taxon>
    </lineage>
</organism>
<dbReference type="PIRSF" id="PIRSF002854">
    <property type="entry name" value="MetQ"/>
    <property type="match status" value="1"/>
</dbReference>
<comment type="subcellular location">
    <subcellularLocation>
        <location evidence="1">Membrane</location>
        <topology evidence="1">Lipid-anchor</topology>
    </subcellularLocation>
</comment>
<evidence type="ECO:0000256" key="4">
    <source>
        <dbReference type="ARBA" id="ARBA00023136"/>
    </source>
</evidence>
<keyword evidence="3 7" id="KW-0732">Signal</keyword>
<dbReference type="PANTHER" id="PTHR30429">
    <property type="entry name" value="D-METHIONINE-BINDING LIPOPROTEIN METQ"/>
    <property type="match status" value="1"/>
</dbReference>
<dbReference type="PANTHER" id="PTHR30429:SF0">
    <property type="entry name" value="METHIONINE-BINDING LIPOPROTEIN METQ"/>
    <property type="match status" value="1"/>
</dbReference>
<accession>A0A0A1YWZ7</accession>
<keyword evidence="4" id="KW-0472">Membrane</keyword>
<protein>
    <submittedName>
        <fullName evidence="8">Methionine ABC transporter substrate-binding protein</fullName>
    </submittedName>
</protein>
<dbReference type="RefSeq" id="WP_033898862.1">
    <property type="nucleotide sequence ID" value="NZ_ASGY01000206.1"/>
</dbReference>
<evidence type="ECO:0000256" key="5">
    <source>
        <dbReference type="ARBA" id="ARBA00023139"/>
    </source>
</evidence>
<dbReference type="NCBIfam" id="TIGR00363">
    <property type="entry name" value="MetQ/NlpA family lipoprotein"/>
    <property type="match status" value="1"/>
</dbReference>
<evidence type="ECO:0000313" key="8">
    <source>
        <dbReference type="EMBL" id="KGE64977.1"/>
    </source>
</evidence>